<dbReference type="InterPro" id="IPR043128">
    <property type="entry name" value="Rev_trsase/Diguanyl_cyclase"/>
</dbReference>
<dbReference type="OMA" id="IEYPIPR"/>
<dbReference type="AlphaFoldDB" id="A0A139WA70"/>
<evidence type="ECO:0000256" key="1">
    <source>
        <dbReference type="ARBA" id="ARBA00012493"/>
    </source>
</evidence>
<accession>A0A139WA70</accession>
<sequence length="151" mass="17517">MIATEDLDEHLLILREGIRPNPETVKAMIEYPIPRNPKELHRFVGLASYFRRFIPQFSIIAKPLYDLLRKNAVFQFDTDALNVFETLKSKLISAPVLLTILLQQKQNYIVMRVLMGLEQYSPNGRIQESFIQFSIFVRGQLIPNRVNIALS</sequence>
<dbReference type="PANTHER" id="PTHR33064:SF37">
    <property type="entry name" value="RIBONUCLEASE H"/>
    <property type="match status" value="1"/>
</dbReference>
<dbReference type="InterPro" id="IPR043502">
    <property type="entry name" value="DNA/RNA_pol_sf"/>
</dbReference>
<evidence type="ECO:0000313" key="2">
    <source>
        <dbReference type="EMBL" id="KYB24807.1"/>
    </source>
</evidence>
<dbReference type="EC" id="2.7.7.49" evidence="1"/>
<dbReference type="InterPro" id="IPR051320">
    <property type="entry name" value="Viral_Replic_Matur_Polypro"/>
</dbReference>
<dbReference type="Proteomes" id="UP000007266">
    <property type="component" value="Unassembled WGS sequence"/>
</dbReference>
<reference evidence="2 3" key="2">
    <citation type="journal article" date="2010" name="Nucleic Acids Res.">
        <title>BeetleBase in 2010: revisions to provide comprehensive genomic information for Tribolium castaneum.</title>
        <authorList>
            <person name="Kim H.S."/>
            <person name="Murphy T."/>
            <person name="Xia J."/>
            <person name="Caragea D."/>
            <person name="Park Y."/>
            <person name="Beeman R.W."/>
            <person name="Lorenzen M.D."/>
            <person name="Butcher S."/>
            <person name="Manak J.R."/>
            <person name="Brown S.J."/>
        </authorList>
    </citation>
    <scope>NUCLEOTIDE SEQUENCE [LARGE SCALE GENOMIC DNA]</scope>
    <source>
        <strain evidence="2 3">Georgia GA2</strain>
    </source>
</reference>
<name>A0A139WA70_TRICA</name>
<evidence type="ECO:0000313" key="3">
    <source>
        <dbReference type="Proteomes" id="UP000007266"/>
    </source>
</evidence>
<reference evidence="2 3" key="1">
    <citation type="journal article" date="2008" name="Nature">
        <title>The genome of the model beetle and pest Tribolium castaneum.</title>
        <authorList>
            <consortium name="Tribolium Genome Sequencing Consortium"/>
            <person name="Richards S."/>
            <person name="Gibbs R.A."/>
            <person name="Weinstock G.M."/>
            <person name="Brown S.J."/>
            <person name="Denell R."/>
            <person name="Beeman R.W."/>
            <person name="Gibbs R."/>
            <person name="Beeman R.W."/>
            <person name="Brown S.J."/>
            <person name="Bucher G."/>
            <person name="Friedrich M."/>
            <person name="Grimmelikhuijzen C.J."/>
            <person name="Klingler M."/>
            <person name="Lorenzen M."/>
            <person name="Richards S."/>
            <person name="Roth S."/>
            <person name="Schroder R."/>
            <person name="Tautz D."/>
            <person name="Zdobnov E.M."/>
            <person name="Muzny D."/>
            <person name="Gibbs R.A."/>
            <person name="Weinstock G.M."/>
            <person name="Attaway T."/>
            <person name="Bell S."/>
            <person name="Buhay C.J."/>
            <person name="Chandrabose M.N."/>
            <person name="Chavez D."/>
            <person name="Clerk-Blankenburg K.P."/>
            <person name="Cree A."/>
            <person name="Dao M."/>
            <person name="Davis C."/>
            <person name="Chacko J."/>
            <person name="Dinh H."/>
            <person name="Dugan-Rocha S."/>
            <person name="Fowler G."/>
            <person name="Garner T.T."/>
            <person name="Garnes J."/>
            <person name="Gnirke A."/>
            <person name="Hawes A."/>
            <person name="Hernandez J."/>
            <person name="Hines S."/>
            <person name="Holder M."/>
            <person name="Hume J."/>
            <person name="Jhangiani S.N."/>
            <person name="Joshi V."/>
            <person name="Khan Z.M."/>
            <person name="Jackson L."/>
            <person name="Kovar C."/>
            <person name="Kowis A."/>
            <person name="Lee S."/>
            <person name="Lewis L.R."/>
            <person name="Margolis J."/>
            <person name="Morgan M."/>
            <person name="Nazareth L.V."/>
            <person name="Nguyen N."/>
            <person name="Okwuonu G."/>
            <person name="Parker D."/>
            <person name="Richards S."/>
            <person name="Ruiz S.J."/>
            <person name="Santibanez J."/>
            <person name="Savard J."/>
            <person name="Scherer S.E."/>
            <person name="Schneider B."/>
            <person name="Sodergren E."/>
            <person name="Tautz D."/>
            <person name="Vattahil S."/>
            <person name="Villasana D."/>
            <person name="White C.S."/>
            <person name="Wright R."/>
            <person name="Park Y."/>
            <person name="Beeman R.W."/>
            <person name="Lord J."/>
            <person name="Oppert B."/>
            <person name="Lorenzen M."/>
            <person name="Brown S."/>
            <person name="Wang L."/>
            <person name="Savard J."/>
            <person name="Tautz D."/>
            <person name="Richards S."/>
            <person name="Weinstock G."/>
            <person name="Gibbs R.A."/>
            <person name="Liu Y."/>
            <person name="Worley K."/>
            <person name="Weinstock G."/>
            <person name="Elsik C.G."/>
            <person name="Reese J.T."/>
            <person name="Elhaik E."/>
            <person name="Landan G."/>
            <person name="Graur D."/>
            <person name="Arensburger P."/>
            <person name="Atkinson P."/>
            <person name="Beeman R.W."/>
            <person name="Beidler J."/>
            <person name="Brown S.J."/>
            <person name="Demuth J.P."/>
            <person name="Drury D.W."/>
            <person name="Du Y.Z."/>
            <person name="Fujiwara H."/>
            <person name="Lorenzen M."/>
            <person name="Maselli V."/>
            <person name="Osanai M."/>
            <person name="Park Y."/>
            <person name="Robertson H.M."/>
            <person name="Tu Z."/>
            <person name="Wang J.J."/>
            <person name="Wang S."/>
            <person name="Richards S."/>
            <person name="Song H."/>
            <person name="Zhang L."/>
            <person name="Sodergren E."/>
            <person name="Werner D."/>
            <person name="Stanke M."/>
            <person name="Morgenstern B."/>
            <person name="Solovyev V."/>
            <person name="Kosarev P."/>
            <person name="Brown G."/>
            <person name="Chen H.C."/>
            <person name="Ermolaeva O."/>
            <person name="Hlavina W."/>
            <person name="Kapustin Y."/>
            <person name="Kiryutin B."/>
            <person name="Kitts P."/>
            <person name="Maglott D."/>
            <person name="Pruitt K."/>
            <person name="Sapojnikov V."/>
            <person name="Souvorov A."/>
            <person name="Mackey A.J."/>
            <person name="Waterhouse R.M."/>
            <person name="Wyder S."/>
            <person name="Zdobnov E.M."/>
            <person name="Zdobnov E.M."/>
            <person name="Wyder S."/>
            <person name="Kriventseva E.V."/>
            <person name="Kadowaki T."/>
            <person name="Bork P."/>
            <person name="Aranda M."/>
            <person name="Bao R."/>
            <person name="Beermann A."/>
            <person name="Berns N."/>
            <person name="Bolognesi R."/>
            <person name="Bonneton F."/>
            <person name="Bopp D."/>
            <person name="Brown S.J."/>
            <person name="Bucher G."/>
            <person name="Butts T."/>
            <person name="Chaumot A."/>
            <person name="Denell R.E."/>
            <person name="Ferrier D.E."/>
            <person name="Friedrich M."/>
            <person name="Gordon C.M."/>
            <person name="Jindra M."/>
            <person name="Klingler M."/>
            <person name="Lan Q."/>
            <person name="Lattorff H.M."/>
            <person name="Laudet V."/>
            <person name="von Levetsow C."/>
            <person name="Liu Z."/>
            <person name="Lutz R."/>
            <person name="Lynch J.A."/>
            <person name="da Fonseca R.N."/>
            <person name="Posnien N."/>
            <person name="Reuter R."/>
            <person name="Roth S."/>
            <person name="Savard J."/>
            <person name="Schinko J.B."/>
            <person name="Schmitt C."/>
            <person name="Schoppmeier M."/>
            <person name="Schroder R."/>
            <person name="Shippy T.D."/>
            <person name="Simonnet F."/>
            <person name="Marques-Souza H."/>
            <person name="Tautz D."/>
            <person name="Tomoyasu Y."/>
            <person name="Trauner J."/>
            <person name="Van der Zee M."/>
            <person name="Vervoort M."/>
            <person name="Wittkopp N."/>
            <person name="Wimmer E.A."/>
            <person name="Yang X."/>
            <person name="Jones A.K."/>
            <person name="Sattelle D.B."/>
            <person name="Ebert P.R."/>
            <person name="Nelson D."/>
            <person name="Scott J.G."/>
            <person name="Beeman R.W."/>
            <person name="Muthukrishnan S."/>
            <person name="Kramer K.J."/>
            <person name="Arakane Y."/>
            <person name="Beeman R.W."/>
            <person name="Zhu Q."/>
            <person name="Hogenkamp D."/>
            <person name="Dixit R."/>
            <person name="Oppert B."/>
            <person name="Jiang H."/>
            <person name="Zou Z."/>
            <person name="Marshall J."/>
            <person name="Elpidina E."/>
            <person name="Vinokurov K."/>
            <person name="Oppert C."/>
            <person name="Zou Z."/>
            <person name="Evans J."/>
            <person name="Lu Z."/>
            <person name="Zhao P."/>
            <person name="Sumathipala N."/>
            <person name="Altincicek B."/>
            <person name="Vilcinskas A."/>
            <person name="Williams M."/>
            <person name="Hultmark D."/>
            <person name="Hetru C."/>
            <person name="Jiang H."/>
            <person name="Grimmelikhuijzen C.J."/>
            <person name="Hauser F."/>
            <person name="Cazzamali G."/>
            <person name="Williamson M."/>
            <person name="Park Y."/>
            <person name="Li B."/>
            <person name="Tanaka Y."/>
            <person name="Predel R."/>
            <person name="Neupert S."/>
            <person name="Schachtner J."/>
            <person name="Verleyen P."/>
            <person name="Raible F."/>
            <person name="Bork P."/>
            <person name="Friedrich M."/>
            <person name="Walden K.K."/>
            <person name="Robertson H.M."/>
            <person name="Angeli S."/>
            <person name="Foret S."/>
            <person name="Bucher G."/>
            <person name="Schuetz S."/>
            <person name="Maleszka R."/>
            <person name="Wimmer E.A."/>
            <person name="Beeman R.W."/>
            <person name="Lorenzen M."/>
            <person name="Tomoyasu Y."/>
            <person name="Miller S.C."/>
            <person name="Grossmann D."/>
            <person name="Bucher G."/>
        </authorList>
    </citation>
    <scope>NUCLEOTIDE SEQUENCE [LARGE SCALE GENOMIC DNA]</scope>
    <source>
        <strain evidence="2 3">Georgia GA2</strain>
    </source>
</reference>
<organism evidence="2 3">
    <name type="scientific">Tribolium castaneum</name>
    <name type="common">Red flour beetle</name>
    <dbReference type="NCBI Taxonomy" id="7070"/>
    <lineage>
        <taxon>Eukaryota</taxon>
        <taxon>Metazoa</taxon>
        <taxon>Ecdysozoa</taxon>
        <taxon>Arthropoda</taxon>
        <taxon>Hexapoda</taxon>
        <taxon>Insecta</taxon>
        <taxon>Pterygota</taxon>
        <taxon>Neoptera</taxon>
        <taxon>Endopterygota</taxon>
        <taxon>Coleoptera</taxon>
        <taxon>Polyphaga</taxon>
        <taxon>Cucujiformia</taxon>
        <taxon>Tenebrionidae</taxon>
        <taxon>Tenebrionidae incertae sedis</taxon>
        <taxon>Tribolium</taxon>
    </lineage>
</organism>
<dbReference type="FunFam" id="3.30.70.270:FF:000020">
    <property type="entry name" value="Transposon Tf2-6 polyprotein-like Protein"/>
    <property type="match status" value="1"/>
</dbReference>
<dbReference type="EMBL" id="KQ971535">
    <property type="protein sequence ID" value="KYB24807.1"/>
    <property type="molecule type" value="Genomic_DNA"/>
</dbReference>
<keyword evidence="3" id="KW-1185">Reference proteome</keyword>
<protein>
    <recommendedName>
        <fullName evidence="1">RNA-directed DNA polymerase</fullName>
        <ecNumber evidence="1">2.7.7.49</ecNumber>
    </recommendedName>
</protein>
<dbReference type="Gene3D" id="3.30.70.270">
    <property type="match status" value="1"/>
</dbReference>
<dbReference type="PANTHER" id="PTHR33064">
    <property type="entry name" value="POL PROTEIN"/>
    <property type="match status" value="1"/>
</dbReference>
<gene>
    <name evidence="2" type="primary">AUGUSTUS-3.0.2_31664</name>
    <name evidence="2" type="ORF">TcasGA2_TC031664</name>
</gene>
<dbReference type="STRING" id="7070.A0A139WA70"/>
<dbReference type="InParanoid" id="A0A139WA70"/>
<proteinExistence type="predicted"/>
<dbReference type="GO" id="GO:0003964">
    <property type="term" value="F:RNA-directed DNA polymerase activity"/>
    <property type="evidence" value="ECO:0007669"/>
    <property type="project" value="UniProtKB-EC"/>
</dbReference>
<dbReference type="SUPFAM" id="SSF56672">
    <property type="entry name" value="DNA/RNA polymerases"/>
    <property type="match status" value="1"/>
</dbReference>